<dbReference type="CDD" id="cd01647">
    <property type="entry name" value="RT_LTR"/>
    <property type="match status" value="1"/>
</dbReference>
<proteinExistence type="predicted"/>
<accession>A0ABD2WQK9</accession>
<feature type="compositionally biased region" description="Low complexity" evidence="1">
    <location>
        <begin position="791"/>
        <end position="805"/>
    </location>
</feature>
<dbReference type="InterPro" id="IPR043128">
    <property type="entry name" value="Rev_trsase/Diguanyl_cyclase"/>
</dbReference>
<dbReference type="Pfam" id="PF00078">
    <property type="entry name" value="RVT_1"/>
    <property type="match status" value="1"/>
</dbReference>
<evidence type="ECO:0000259" key="2">
    <source>
        <dbReference type="Pfam" id="PF00078"/>
    </source>
</evidence>
<dbReference type="InterPro" id="IPR043502">
    <property type="entry name" value="DNA/RNA_pol_sf"/>
</dbReference>
<feature type="compositionally biased region" description="Basic and acidic residues" evidence="1">
    <location>
        <begin position="664"/>
        <end position="673"/>
    </location>
</feature>
<dbReference type="SUPFAM" id="SSF56672">
    <property type="entry name" value="DNA/RNA polymerases"/>
    <property type="match status" value="1"/>
</dbReference>
<sequence length="819" mass="90697">MRPTSREISGGGKRDSERSKLDTGDLSTAKNKSSVSSGPVHTHKKSVAFRRPESDVITPRVSEECAADVCSLSQREDDVSQLWEISDELHALFSDSDIDEAHNSFVSSGEVDLEPSRCEVVASIASPGDDDQVEVINLAALRSENRNFVTVTIVDEPCVALFDPGATSCSIRARLAEKFHNELKPCRTIIRLANGSLTKALGMINLAISIGGKTLIMPCKAMAELEHDVLFEMNFFISFDVDVRYGRRLWRANEGQWNKFQSTEDLADPVVTAKCAGLCTLEPEQNAAVDKLVEKLIAEVQKPGKTSLIEHHIRVKDDVPVKLKLRRMSPMMWSIANEIVIKWEKNAAYNQIPMERSSRRYTAFAVAGSGLWQFRRMPFGLVNAPMTWSRLVDHLFGPEFEPHVFYYLDDIIIVTVDFSEHLSWIEPEMENSSQISAEMEKSSQTPADDATIPRHEETLTELLEDMETDLEHTRPDRPARLSMLEKAWHELSRLASDPNYTPPFDTTEALKLENAMVWEGLTPEVEPNDMASGTNFNEVVGMYERWSKLRIEEQRRGGNTETNYEAQERELVEAFTRATAVKSSADEVFTAPPSEASRTICCQPSSRETCATTTERHQDCQATTPDADGNGIASSREPHRDNMAEGSQVAGSVTESSESAITIESDRTSEKTDNGPNNVPVSAVPTSTDTEDEPTKTGARPKVFSAVPTTSAKVPLVQSRTLQPHNTANDPHWSPIDAMDLGAEMDWTEEIPAEETLAISTCQSVETEAQAIAESMSRPRGYNPRRQLQASDYVSASVPSLSSSPEHFGPKQLVSAKGA</sequence>
<dbReference type="PANTHER" id="PTHR24559:SF444">
    <property type="entry name" value="REVERSE TRANSCRIPTASE DOMAIN-CONTAINING PROTEIN"/>
    <property type="match status" value="1"/>
</dbReference>
<protein>
    <recommendedName>
        <fullName evidence="2">Reverse transcriptase domain-containing protein</fullName>
    </recommendedName>
</protein>
<comment type="caution">
    <text evidence="3">The sequence shown here is derived from an EMBL/GenBank/DDBJ whole genome shotgun (WGS) entry which is preliminary data.</text>
</comment>
<feature type="compositionally biased region" description="Polar residues" evidence="1">
    <location>
        <begin position="674"/>
        <end position="688"/>
    </location>
</feature>
<dbReference type="Gene3D" id="3.30.70.270">
    <property type="match status" value="1"/>
</dbReference>
<dbReference type="GO" id="GO:0071897">
    <property type="term" value="P:DNA biosynthetic process"/>
    <property type="evidence" value="ECO:0007669"/>
    <property type="project" value="UniProtKB-ARBA"/>
</dbReference>
<feature type="compositionally biased region" description="Basic and acidic residues" evidence="1">
    <location>
        <begin position="12"/>
        <end position="23"/>
    </location>
</feature>
<name>A0ABD2WQK9_9HYME</name>
<feature type="region of interest" description="Disordered" evidence="1">
    <location>
        <begin position="1"/>
        <end position="53"/>
    </location>
</feature>
<reference evidence="3 4" key="1">
    <citation type="journal article" date="2024" name="bioRxiv">
        <title>A reference genome for Trichogramma kaykai: A tiny desert-dwelling parasitoid wasp with competing sex-ratio distorters.</title>
        <authorList>
            <person name="Culotta J."/>
            <person name="Lindsey A.R."/>
        </authorList>
    </citation>
    <scope>NUCLEOTIDE SEQUENCE [LARGE SCALE GENOMIC DNA]</scope>
    <source>
        <strain evidence="3 4">KSX58</strain>
    </source>
</reference>
<feature type="compositionally biased region" description="Low complexity" evidence="1">
    <location>
        <begin position="652"/>
        <end position="663"/>
    </location>
</feature>
<dbReference type="Gene3D" id="3.10.10.10">
    <property type="entry name" value="HIV Type 1 Reverse Transcriptase, subunit A, domain 1"/>
    <property type="match status" value="1"/>
</dbReference>
<feature type="compositionally biased region" description="Polar residues" evidence="1">
    <location>
        <begin position="25"/>
        <end position="39"/>
    </location>
</feature>
<keyword evidence="4" id="KW-1185">Reference proteome</keyword>
<dbReference type="Gene3D" id="2.40.70.10">
    <property type="entry name" value="Acid Proteases"/>
    <property type="match status" value="1"/>
</dbReference>
<gene>
    <name evidence="3" type="ORF">TKK_010586</name>
</gene>
<dbReference type="AlphaFoldDB" id="A0ABD2WQK9"/>
<evidence type="ECO:0000313" key="4">
    <source>
        <dbReference type="Proteomes" id="UP001627154"/>
    </source>
</evidence>
<dbReference type="Proteomes" id="UP001627154">
    <property type="component" value="Unassembled WGS sequence"/>
</dbReference>
<dbReference type="InterPro" id="IPR053134">
    <property type="entry name" value="RNA-dir_DNA_polymerase"/>
</dbReference>
<dbReference type="Pfam" id="PF13650">
    <property type="entry name" value="Asp_protease_2"/>
    <property type="match status" value="1"/>
</dbReference>
<dbReference type="CDD" id="cd00303">
    <property type="entry name" value="retropepsin_like"/>
    <property type="match status" value="1"/>
</dbReference>
<feature type="region of interest" description="Disordered" evidence="1">
    <location>
        <begin position="771"/>
        <end position="819"/>
    </location>
</feature>
<feature type="domain" description="Reverse transcriptase" evidence="2">
    <location>
        <begin position="337"/>
        <end position="423"/>
    </location>
</feature>
<feature type="region of interest" description="Disordered" evidence="1">
    <location>
        <begin position="616"/>
        <end position="701"/>
    </location>
</feature>
<dbReference type="InterPro" id="IPR000477">
    <property type="entry name" value="RT_dom"/>
</dbReference>
<dbReference type="PANTHER" id="PTHR24559">
    <property type="entry name" value="TRANSPOSON TY3-I GAG-POL POLYPROTEIN"/>
    <property type="match status" value="1"/>
</dbReference>
<dbReference type="EMBL" id="JBJJXI010000083">
    <property type="protein sequence ID" value="KAL3395316.1"/>
    <property type="molecule type" value="Genomic_DNA"/>
</dbReference>
<evidence type="ECO:0000313" key="3">
    <source>
        <dbReference type="EMBL" id="KAL3395316.1"/>
    </source>
</evidence>
<evidence type="ECO:0000256" key="1">
    <source>
        <dbReference type="SAM" id="MobiDB-lite"/>
    </source>
</evidence>
<organism evidence="3 4">
    <name type="scientific">Trichogramma kaykai</name>
    <dbReference type="NCBI Taxonomy" id="54128"/>
    <lineage>
        <taxon>Eukaryota</taxon>
        <taxon>Metazoa</taxon>
        <taxon>Ecdysozoa</taxon>
        <taxon>Arthropoda</taxon>
        <taxon>Hexapoda</taxon>
        <taxon>Insecta</taxon>
        <taxon>Pterygota</taxon>
        <taxon>Neoptera</taxon>
        <taxon>Endopterygota</taxon>
        <taxon>Hymenoptera</taxon>
        <taxon>Apocrita</taxon>
        <taxon>Proctotrupomorpha</taxon>
        <taxon>Chalcidoidea</taxon>
        <taxon>Trichogrammatidae</taxon>
        <taxon>Trichogramma</taxon>
    </lineage>
</organism>
<dbReference type="InterPro" id="IPR021109">
    <property type="entry name" value="Peptidase_aspartic_dom_sf"/>
</dbReference>